<gene>
    <name evidence="7" type="ORF">CWE10_10830</name>
</gene>
<dbReference type="InterPro" id="IPR006127">
    <property type="entry name" value="ZnuA-like"/>
</dbReference>
<evidence type="ECO:0000256" key="4">
    <source>
        <dbReference type="ARBA" id="ARBA00022729"/>
    </source>
</evidence>
<evidence type="ECO:0000313" key="8">
    <source>
        <dbReference type="Proteomes" id="UP000732377"/>
    </source>
</evidence>
<organism evidence="7 8">
    <name type="scientific">Symbiobacterium thermophilum</name>
    <dbReference type="NCBI Taxonomy" id="2734"/>
    <lineage>
        <taxon>Bacteria</taxon>
        <taxon>Bacillati</taxon>
        <taxon>Bacillota</taxon>
        <taxon>Clostridia</taxon>
        <taxon>Eubacteriales</taxon>
        <taxon>Symbiobacteriaceae</taxon>
        <taxon>Symbiobacterium</taxon>
    </lineage>
</organism>
<evidence type="ECO:0000256" key="1">
    <source>
        <dbReference type="ARBA" id="ARBA00004196"/>
    </source>
</evidence>
<comment type="similarity">
    <text evidence="5">Belongs to the bacterial solute-binding protein 9 family.</text>
</comment>
<dbReference type="RefSeq" id="WP_273379755.1">
    <property type="nucleotide sequence ID" value="NZ_PIUK01000100.1"/>
</dbReference>
<dbReference type="PANTHER" id="PTHR42953">
    <property type="entry name" value="HIGH-AFFINITY ZINC UPTAKE SYSTEM PROTEIN ZNUA-RELATED"/>
    <property type="match status" value="1"/>
</dbReference>
<evidence type="ECO:0000256" key="6">
    <source>
        <dbReference type="SAM" id="SignalP"/>
    </source>
</evidence>
<evidence type="ECO:0000256" key="3">
    <source>
        <dbReference type="ARBA" id="ARBA00022723"/>
    </source>
</evidence>
<dbReference type="PRINTS" id="PR00691">
    <property type="entry name" value="ADHESINB"/>
</dbReference>
<evidence type="ECO:0000256" key="2">
    <source>
        <dbReference type="ARBA" id="ARBA00022448"/>
    </source>
</evidence>
<dbReference type="GO" id="GO:0030313">
    <property type="term" value="C:cell envelope"/>
    <property type="evidence" value="ECO:0007669"/>
    <property type="project" value="UniProtKB-SubCell"/>
</dbReference>
<sequence length="309" mass="32953">MVARLRFGLVLLALGIALAAAGCGAGRTGTAAGERIPVVATTGMVADLVRNIGGERVAVTALMGPGVDPHLFKPTEGDVARLQQARIIFYNGLHLEGRMGDILVKMAREKPTVAVAERIPEERLLITEDGVEDPHIWFDVSLWMAAAEVVRDALAELDPDGQSTYEQNARAYLDELAELDEWVRAELATVPAARRVLVTAHDAFGYFGRAYDVEVAGLQGISTAVEYGLADLERTIDLLVGRQIKAVFIESSVPRSAIEALVAGAAARGHAVTIGGELFSDAMGAEGTPEGTYVGMIRHNVRTIADALR</sequence>
<dbReference type="Proteomes" id="UP000732377">
    <property type="component" value="Unassembled WGS sequence"/>
</dbReference>
<dbReference type="GO" id="GO:0030001">
    <property type="term" value="P:metal ion transport"/>
    <property type="evidence" value="ECO:0007669"/>
    <property type="project" value="InterPro"/>
</dbReference>
<dbReference type="Gene3D" id="3.40.50.1980">
    <property type="entry name" value="Nitrogenase molybdenum iron protein domain"/>
    <property type="match status" value="2"/>
</dbReference>
<dbReference type="InterPro" id="IPR006129">
    <property type="entry name" value="AdhesinB"/>
</dbReference>
<dbReference type="Pfam" id="PF01297">
    <property type="entry name" value="ZnuA"/>
    <property type="match status" value="1"/>
</dbReference>
<evidence type="ECO:0000313" key="7">
    <source>
        <dbReference type="EMBL" id="MBY6276688.1"/>
    </source>
</evidence>
<comment type="caution">
    <text evidence="7">The sequence shown here is derived from an EMBL/GenBank/DDBJ whole genome shotgun (WGS) entry which is preliminary data.</text>
</comment>
<feature type="signal peptide" evidence="6">
    <location>
        <begin position="1"/>
        <end position="19"/>
    </location>
</feature>
<dbReference type="GO" id="GO:0007155">
    <property type="term" value="P:cell adhesion"/>
    <property type="evidence" value="ECO:0007669"/>
    <property type="project" value="InterPro"/>
</dbReference>
<protein>
    <submittedName>
        <fullName evidence="7">Manganese transporter</fullName>
    </submittedName>
</protein>
<dbReference type="EMBL" id="PIUK01000100">
    <property type="protein sequence ID" value="MBY6276688.1"/>
    <property type="molecule type" value="Genomic_DNA"/>
</dbReference>
<keyword evidence="4 6" id="KW-0732">Signal</keyword>
<name>A0A953I922_SYMTR</name>
<dbReference type="InterPro" id="IPR006128">
    <property type="entry name" value="Lipoprotein_PsaA-like"/>
</dbReference>
<reference evidence="7" key="1">
    <citation type="submission" date="2017-11" db="EMBL/GenBank/DDBJ databases">
        <title>Three new genomes from thermophilic consortium.</title>
        <authorList>
            <person name="Quaggio R."/>
            <person name="Amgarten D."/>
            <person name="Setubal J.C."/>
        </authorList>
    </citation>
    <scope>NUCLEOTIDE SEQUENCE</scope>
    <source>
        <strain evidence="7">ZCTH01-B2</strain>
    </source>
</reference>
<dbReference type="SUPFAM" id="SSF53807">
    <property type="entry name" value="Helical backbone' metal receptor"/>
    <property type="match status" value="1"/>
</dbReference>
<dbReference type="PRINTS" id="PR00690">
    <property type="entry name" value="ADHESNFAMILY"/>
</dbReference>
<dbReference type="PANTHER" id="PTHR42953:SF1">
    <property type="entry name" value="METAL-BINDING PROTEIN HI_0362-RELATED"/>
    <property type="match status" value="1"/>
</dbReference>
<evidence type="ECO:0000256" key="5">
    <source>
        <dbReference type="RuleBase" id="RU003512"/>
    </source>
</evidence>
<dbReference type="PROSITE" id="PS51257">
    <property type="entry name" value="PROKAR_LIPOPROTEIN"/>
    <property type="match status" value="1"/>
</dbReference>
<comment type="subcellular location">
    <subcellularLocation>
        <location evidence="1">Cell envelope</location>
    </subcellularLocation>
</comment>
<dbReference type="AlphaFoldDB" id="A0A953I922"/>
<proteinExistence type="inferred from homology"/>
<dbReference type="GO" id="GO:0046872">
    <property type="term" value="F:metal ion binding"/>
    <property type="evidence" value="ECO:0007669"/>
    <property type="project" value="UniProtKB-KW"/>
</dbReference>
<keyword evidence="3" id="KW-0479">Metal-binding</keyword>
<accession>A0A953I922</accession>
<keyword evidence="2 5" id="KW-0813">Transport</keyword>
<dbReference type="InterPro" id="IPR050492">
    <property type="entry name" value="Bact_metal-bind_prot9"/>
</dbReference>
<feature type="chain" id="PRO_5037761562" evidence="6">
    <location>
        <begin position="20"/>
        <end position="309"/>
    </location>
</feature>